<reference evidence="3 4" key="1">
    <citation type="submission" date="2018-06" db="EMBL/GenBank/DDBJ databases">
        <title>Genomic Encyclopedia of Type Strains, Phase III (KMG-III): the genomes of soil and plant-associated and newly described type strains.</title>
        <authorList>
            <person name="Whitman W."/>
        </authorList>
    </citation>
    <scope>NUCLEOTIDE SEQUENCE [LARGE SCALE GENOMIC DNA]</scope>
    <source>
        <strain evidence="3 4">CECT 7945</strain>
    </source>
</reference>
<dbReference type="Pfam" id="PF06713">
    <property type="entry name" value="bPH_4"/>
    <property type="match status" value="1"/>
</dbReference>
<feature type="transmembrane region" description="Helical" evidence="1">
    <location>
        <begin position="12"/>
        <end position="30"/>
    </location>
</feature>
<protein>
    <submittedName>
        <fullName evidence="3">PH (Pleckstrin Homology) domain-containing protein</fullName>
    </submittedName>
</protein>
<keyword evidence="1" id="KW-1133">Transmembrane helix</keyword>
<accession>A0A2V4WZQ3</accession>
<gene>
    <name evidence="3" type="ORF">DFQ11_101587</name>
</gene>
<dbReference type="InterPro" id="IPR009589">
    <property type="entry name" value="PH_YyaB-like"/>
</dbReference>
<name>A0A2V4WZQ3_9FLAO</name>
<dbReference type="Proteomes" id="UP000248054">
    <property type="component" value="Unassembled WGS sequence"/>
</dbReference>
<evidence type="ECO:0000259" key="2">
    <source>
        <dbReference type="Pfam" id="PF06713"/>
    </source>
</evidence>
<organism evidence="3 4">
    <name type="scientific">Winogradskyella epiphytica</name>
    <dbReference type="NCBI Taxonomy" id="262005"/>
    <lineage>
        <taxon>Bacteria</taxon>
        <taxon>Pseudomonadati</taxon>
        <taxon>Bacteroidota</taxon>
        <taxon>Flavobacteriia</taxon>
        <taxon>Flavobacteriales</taxon>
        <taxon>Flavobacteriaceae</taxon>
        <taxon>Winogradskyella</taxon>
    </lineage>
</organism>
<keyword evidence="4" id="KW-1185">Reference proteome</keyword>
<keyword evidence="1" id="KW-0812">Transmembrane</keyword>
<evidence type="ECO:0000313" key="3">
    <source>
        <dbReference type="EMBL" id="PYE83156.1"/>
    </source>
</evidence>
<dbReference type="GO" id="GO:0030153">
    <property type="term" value="P:bacteriocin immunity"/>
    <property type="evidence" value="ECO:0007669"/>
    <property type="project" value="InterPro"/>
</dbReference>
<dbReference type="EMBL" id="QJTD01000001">
    <property type="protein sequence ID" value="PYE83156.1"/>
    <property type="molecule type" value="Genomic_DNA"/>
</dbReference>
<proteinExistence type="predicted"/>
<evidence type="ECO:0000256" key="1">
    <source>
        <dbReference type="SAM" id="Phobius"/>
    </source>
</evidence>
<evidence type="ECO:0000313" key="4">
    <source>
        <dbReference type="Proteomes" id="UP000248054"/>
    </source>
</evidence>
<comment type="caution">
    <text evidence="3">The sequence shown here is derived from an EMBL/GenBank/DDBJ whole genome shotgun (WGS) entry which is preliminary data.</text>
</comment>
<dbReference type="RefSeq" id="WP_110474101.1">
    <property type="nucleotide sequence ID" value="NZ_BMWQ01000001.1"/>
</dbReference>
<keyword evidence="1" id="KW-0472">Membrane</keyword>
<dbReference type="OrthoDB" id="1261156at2"/>
<feature type="domain" description="Uncharacterized protein YyaB-like PH" evidence="2">
    <location>
        <begin position="59"/>
        <end position="133"/>
    </location>
</feature>
<sequence>MTKTYYSKVSYLLLGFIFVVFFGPLIFYAFDEGTDKSLLGTGLFLLIIFAFVLHMFFSTTYTIKDNILKIKSGFIPFNPIHISEITEITKTNSILSSPAVSFDRIEIKYQKVNSIIISPKDKHSFVKDLSTINPNIKINIS</sequence>
<dbReference type="AlphaFoldDB" id="A0A2V4WZQ3"/>
<feature type="transmembrane region" description="Helical" evidence="1">
    <location>
        <begin position="42"/>
        <end position="63"/>
    </location>
</feature>